<dbReference type="InterPro" id="IPR036397">
    <property type="entry name" value="RNaseH_sf"/>
</dbReference>
<dbReference type="Pfam" id="PF13358">
    <property type="entry name" value="DDE_3"/>
    <property type="match status" value="1"/>
</dbReference>
<evidence type="ECO:0000313" key="2">
    <source>
        <dbReference type="Proteomes" id="UP000887566"/>
    </source>
</evidence>
<feature type="domain" description="Tc1-like transposase DDE" evidence="1">
    <location>
        <begin position="191"/>
        <end position="315"/>
    </location>
</feature>
<evidence type="ECO:0000313" key="3">
    <source>
        <dbReference type="WBParaSite" id="PSAMB.scaffold1690size28700.g14375.t1"/>
    </source>
</evidence>
<sequence>MTRRDLWSAIKNIAGLIVNKIKRLVHGEFYQKNRRSVNCLLKKLQEEMEAEGGFKCSESNFRLILNGLGYRFRKIDSRPVIFERQDLINWRKGYLRELHVYRQRGYRIVYTDETWVFTGMSQRYDWVDEDALRNPYEAKRNGLTTGPKTPVSRGKRAIVVHCVAEDGLVDGADFIFASNATDDDGDNHRVIDAAKFEPYLKRIAPILKAGSNQPVVLILDNASCHSQFDEKIPSMSMTGNKIRDWLRKNNIPFPEEVTKKALFDKCIAPLKKTDFNRHAVERIALESGVNILRLPPYHCDLNPIESVWGWDKATAVRRTTE</sequence>
<evidence type="ECO:0000259" key="1">
    <source>
        <dbReference type="Pfam" id="PF13358"/>
    </source>
</evidence>
<dbReference type="Gene3D" id="3.30.420.10">
    <property type="entry name" value="Ribonuclease H-like superfamily/Ribonuclease H"/>
    <property type="match status" value="1"/>
</dbReference>
<accession>A0A914VBY4</accession>
<dbReference type="Proteomes" id="UP000887566">
    <property type="component" value="Unplaced"/>
</dbReference>
<protein>
    <submittedName>
        <fullName evidence="3">Tc1-like transposase DDE domain-containing protein</fullName>
    </submittedName>
</protein>
<keyword evidence="2" id="KW-1185">Reference proteome</keyword>
<organism evidence="2 3">
    <name type="scientific">Plectus sambesii</name>
    <dbReference type="NCBI Taxonomy" id="2011161"/>
    <lineage>
        <taxon>Eukaryota</taxon>
        <taxon>Metazoa</taxon>
        <taxon>Ecdysozoa</taxon>
        <taxon>Nematoda</taxon>
        <taxon>Chromadorea</taxon>
        <taxon>Plectida</taxon>
        <taxon>Plectina</taxon>
        <taxon>Plectoidea</taxon>
        <taxon>Plectidae</taxon>
        <taxon>Plectus</taxon>
    </lineage>
</organism>
<name>A0A914VBY4_9BILA</name>
<proteinExistence type="predicted"/>
<dbReference type="GO" id="GO:0003676">
    <property type="term" value="F:nucleic acid binding"/>
    <property type="evidence" value="ECO:0007669"/>
    <property type="project" value="InterPro"/>
</dbReference>
<dbReference type="PANTHER" id="PTHR33939:SF1">
    <property type="entry name" value="DUF4371 DOMAIN-CONTAINING PROTEIN"/>
    <property type="match status" value="1"/>
</dbReference>
<dbReference type="WBParaSite" id="PSAMB.scaffold1690size28700.g14375.t1">
    <property type="protein sequence ID" value="PSAMB.scaffold1690size28700.g14375.t1"/>
    <property type="gene ID" value="PSAMB.scaffold1690size28700.g14375"/>
</dbReference>
<dbReference type="PANTHER" id="PTHR33939">
    <property type="entry name" value="PROTEIN CBG22215"/>
    <property type="match status" value="1"/>
</dbReference>
<reference evidence="3" key="1">
    <citation type="submission" date="2022-11" db="UniProtKB">
        <authorList>
            <consortium name="WormBaseParasite"/>
        </authorList>
    </citation>
    <scope>IDENTIFICATION</scope>
</reference>
<dbReference type="InterPro" id="IPR038717">
    <property type="entry name" value="Tc1-like_DDE_dom"/>
</dbReference>
<dbReference type="AlphaFoldDB" id="A0A914VBY4"/>